<dbReference type="GeneID" id="25262536"/>
<feature type="region of interest" description="Disordered" evidence="1">
    <location>
        <begin position="1"/>
        <end position="24"/>
    </location>
</feature>
<keyword evidence="2" id="KW-0812">Transmembrane</keyword>
<dbReference type="OMA" id="RAIVVWP"/>
<keyword evidence="2" id="KW-1133">Transmembrane helix</keyword>
<keyword evidence="4" id="KW-1185">Reference proteome</keyword>
<dbReference type="Gene3D" id="3.40.50.1820">
    <property type="entry name" value="alpha/beta hydrolase"/>
    <property type="match status" value="1"/>
</dbReference>
<dbReference type="OrthoDB" id="5985073at2759"/>
<evidence type="ECO:0000256" key="2">
    <source>
        <dbReference type="SAM" id="Phobius"/>
    </source>
</evidence>
<keyword evidence="2" id="KW-0472">Membrane</keyword>
<accession>A0A066VXD9</accession>
<dbReference type="AlphaFoldDB" id="A0A066VXD9"/>
<dbReference type="InterPro" id="IPR029058">
    <property type="entry name" value="AB_hydrolase_fold"/>
</dbReference>
<dbReference type="HOGENOM" id="CLU_023751_4_0_1"/>
<comment type="caution">
    <text evidence="3">The sequence shown here is derived from an EMBL/GenBank/DDBJ whole genome shotgun (WGS) entry which is preliminary data.</text>
</comment>
<feature type="compositionally biased region" description="Polar residues" evidence="1">
    <location>
        <begin position="15"/>
        <end position="24"/>
    </location>
</feature>
<feature type="transmembrane region" description="Helical" evidence="2">
    <location>
        <begin position="469"/>
        <end position="488"/>
    </location>
</feature>
<evidence type="ECO:0000313" key="3">
    <source>
        <dbReference type="EMBL" id="KDN43215.1"/>
    </source>
</evidence>
<organism evidence="3 4">
    <name type="scientific">Tilletiaria anomala (strain ATCC 24038 / CBS 436.72 / UBC 951)</name>
    <dbReference type="NCBI Taxonomy" id="1037660"/>
    <lineage>
        <taxon>Eukaryota</taxon>
        <taxon>Fungi</taxon>
        <taxon>Dikarya</taxon>
        <taxon>Basidiomycota</taxon>
        <taxon>Ustilaginomycotina</taxon>
        <taxon>Exobasidiomycetes</taxon>
        <taxon>Georgefischeriales</taxon>
        <taxon>Tilletiariaceae</taxon>
        <taxon>Tilletiaria</taxon>
    </lineage>
</organism>
<evidence type="ECO:0008006" key="5">
    <source>
        <dbReference type="Google" id="ProtNLM"/>
    </source>
</evidence>
<gene>
    <name evidence="3" type="ORF">K437DRAFT_225778</name>
</gene>
<dbReference type="PANTHER" id="PTHR35560">
    <property type="entry name" value="BLL0132 PROTEIN"/>
    <property type="match status" value="1"/>
</dbReference>
<feature type="compositionally biased region" description="Polar residues" evidence="1">
    <location>
        <begin position="432"/>
        <end position="441"/>
    </location>
</feature>
<evidence type="ECO:0000256" key="1">
    <source>
        <dbReference type="SAM" id="MobiDB-lite"/>
    </source>
</evidence>
<dbReference type="STRING" id="1037660.A0A066VXD9"/>
<dbReference type="RefSeq" id="XP_013242314.1">
    <property type="nucleotide sequence ID" value="XM_013386860.1"/>
</dbReference>
<feature type="region of interest" description="Disordered" evidence="1">
    <location>
        <begin position="432"/>
        <end position="453"/>
    </location>
</feature>
<name>A0A066VXD9_TILAU</name>
<dbReference type="InParanoid" id="A0A066VXD9"/>
<dbReference type="PANTHER" id="PTHR35560:SF3">
    <property type="entry name" value="PEPTIDASE S9 PROLYL OLIGOPEPTIDASE CATALYTIC DOMAIN-CONTAINING PROTEIN"/>
    <property type="match status" value="1"/>
</dbReference>
<dbReference type="EMBL" id="JMSN01000063">
    <property type="protein sequence ID" value="KDN43215.1"/>
    <property type="molecule type" value="Genomic_DNA"/>
</dbReference>
<dbReference type="Proteomes" id="UP000027361">
    <property type="component" value="Unassembled WGS sequence"/>
</dbReference>
<sequence length="502" mass="55112">MRPTRSRTWLERRQSTTFAPSDAEQSPIVSDAVQGMYVQAAQLADNMTGVKGTANGNLASVPGQLIQTDGTQYTWNSNLGPVTPGANVNGSEEIGWESLPDVPGFVLNDSMKVFNKFRNESGIMPFYISVDDPATVKRFIVVLPGKPRDTWKYANYMLNARNIVVEQQFAPFNTMGLTGNNASVGIVAPAFLNMQDLSAGACKPQYLCFAASLWQEGGTNKNPKMQHELTSFDAMDAILDQLFDKSIYPSLNQVVVAGHSLGGQGVQRYAVMKKTKAYDSNVRYWIANPGSWAWLSSNRPYPNANATCAPTFDDWPYGIHGNTSKITKYARDDAVVNNGADIVARYQSRTVNYAFGLFDVGSGDTHCQAAWQGSNHLDRGSNFVMSMGNDFPGGFPKTHTADFIANVTHQDYSMYSASISLQRLFGDELNTRNPDLTNVTNPGDKPAKAPSTGQHAFATPVHEIMARSLLGGSIGVTILAFFFLPLLFQSNYDQGWEKDEYR</sequence>
<reference evidence="3 4" key="1">
    <citation type="submission" date="2014-05" db="EMBL/GenBank/DDBJ databases">
        <title>Draft genome sequence of a rare smut relative, Tilletiaria anomala UBC 951.</title>
        <authorList>
            <consortium name="DOE Joint Genome Institute"/>
            <person name="Toome M."/>
            <person name="Kuo A."/>
            <person name="Henrissat B."/>
            <person name="Lipzen A."/>
            <person name="Tritt A."/>
            <person name="Yoshinaga Y."/>
            <person name="Zane M."/>
            <person name="Barry K."/>
            <person name="Grigoriev I.V."/>
            <person name="Spatafora J.W."/>
            <person name="Aimea M.C."/>
        </authorList>
    </citation>
    <scope>NUCLEOTIDE SEQUENCE [LARGE SCALE GENOMIC DNA]</scope>
    <source>
        <strain evidence="3 4">UBC 951</strain>
    </source>
</reference>
<protein>
    <recommendedName>
        <fullName evidence="5">Alpha/beta-hydrolase</fullName>
    </recommendedName>
</protein>
<dbReference type="SUPFAM" id="SSF53474">
    <property type="entry name" value="alpha/beta-Hydrolases"/>
    <property type="match status" value="2"/>
</dbReference>
<proteinExistence type="predicted"/>
<evidence type="ECO:0000313" key="4">
    <source>
        <dbReference type="Proteomes" id="UP000027361"/>
    </source>
</evidence>